<reference evidence="1 2" key="1">
    <citation type="journal article" date="2018" name="BMC Genomics">
        <title>Whole genome sequencing and function prediction of 133 gut anaerobes isolated from chicken caecum in pure cultures.</title>
        <authorList>
            <person name="Medvecky M."/>
            <person name="Cejkova D."/>
            <person name="Polansky O."/>
            <person name="Karasova D."/>
            <person name="Kubasova T."/>
            <person name="Cizek A."/>
            <person name="Rychlik I."/>
        </authorList>
    </citation>
    <scope>NUCLEOTIDE SEQUENCE [LARGE SCALE GENOMIC DNA]</scope>
    <source>
        <strain evidence="1 2">An13</strain>
    </source>
</reference>
<proteinExistence type="predicted"/>
<keyword evidence="2" id="KW-1185">Reference proteome</keyword>
<evidence type="ECO:0000313" key="2">
    <source>
        <dbReference type="Proteomes" id="UP000195305"/>
    </source>
</evidence>
<evidence type="ECO:0000313" key="1">
    <source>
        <dbReference type="EMBL" id="OUQ33673.1"/>
    </source>
</evidence>
<dbReference type="OrthoDB" id="1956213at2"/>
<protein>
    <submittedName>
        <fullName evidence="1">Uncharacterized protein</fullName>
    </submittedName>
</protein>
<comment type="caution">
    <text evidence="1">The sequence shown here is derived from an EMBL/GenBank/DDBJ whole genome shotgun (WGS) entry which is preliminary data.</text>
</comment>
<sequence>MKKVLLFVVCVFVLIGCTSSKKSNNNNAENESTTSGVINYISETALTQSVVGDTEDDYPVYEYELSQPLKSASICVYEKENEWEKQIISYEDDIYSHGQIAIVLGDETYDIYLIHSETENNIIKYNFSQHYLESLNSNKVMFANTLDNKKIEANEEIVLFTVLGKKDNPIDPPNPENFTKENCDYGIEVTITFHDTKQAPRSE</sequence>
<accession>A0A1Y4SY23</accession>
<dbReference type="Proteomes" id="UP000195305">
    <property type="component" value="Unassembled WGS sequence"/>
</dbReference>
<dbReference type="RefSeq" id="WP_087297379.1">
    <property type="nucleotide sequence ID" value="NZ_NFLJ01000026.1"/>
</dbReference>
<gene>
    <name evidence="1" type="ORF">B5E75_09240</name>
</gene>
<dbReference type="PROSITE" id="PS51257">
    <property type="entry name" value="PROKAR_LIPOPROTEIN"/>
    <property type="match status" value="1"/>
</dbReference>
<organism evidence="1 2">
    <name type="scientific">Massilimicrobiota timonensis</name>
    <dbReference type="NCBI Taxonomy" id="1776392"/>
    <lineage>
        <taxon>Bacteria</taxon>
        <taxon>Bacillati</taxon>
        <taxon>Bacillota</taxon>
        <taxon>Erysipelotrichia</taxon>
        <taxon>Erysipelotrichales</taxon>
        <taxon>Erysipelotrichaceae</taxon>
        <taxon>Massilimicrobiota</taxon>
    </lineage>
</organism>
<dbReference type="AlphaFoldDB" id="A0A1Y4SY23"/>
<name>A0A1Y4SY23_9FIRM</name>
<dbReference type="EMBL" id="NFLJ01000026">
    <property type="protein sequence ID" value="OUQ33673.1"/>
    <property type="molecule type" value="Genomic_DNA"/>
</dbReference>